<sequence>MIFDLTAKKLISYDLEKSSENLRENFDDFMMGLVSIPLAIPGTAHHKCLKKVMKVLKNMLEERRAKPNEANTDFFDYVLEELKKDDTILTEEIALDLMFLLLFASFETTSLAVIVAIKLLTDNPRALKELTEEHEKILRDRENPVSGLTWKEYKSMTFTFQDLDLTGASQNFMAFGGGLRFCSGADFARLEMAIFLHCIVTRYRWQLVKGGGIVRTPGLQFPDGFYVRFSKKDKHN</sequence>
<evidence type="ECO:0000256" key="2">
    <source>
        <dbReference type="ARBA" id="ARBA00023004"/>
    </source>
</evidence>
<dbReference type="Proteomes" id="UP000215914">
    <property type="component" value="Unassembled WGS sequence"/>
</dbReference>
<dbReference type="GO" id="GO:0010268">
    <property type="term" value="P:brassinosteroid homeostasis"/>
    <property type="evidence" value="ECO:0000318"/>
    <property type="project" value="GO_Central"/>
</dbReference>
<dbReference type="InterPro" id="IPR036396">
    <property type="entry name" value="Cyt_P450_sf"/>
</dbReference>
<keyword evidence="4" id="KW-1185">Reference proteome</keyword>
<evidence type="ECO:0000256" key="1">
    <source>
        <dbReference type="ARBA" id="ARBA00022723"/>
    </source>
</evidence>
<evidence type="ECO:0000313" key="4">
    <source>
        <dbReference type="Proteomes" id="UP000215914"/>
    </source>
</evidence>
<name>A0A9K3NXE7_HELAN</name>
<dbReference type="Pfam" id="PF00067">
    <property type="entry name" value="p450"/>
    <property type="match status" value="2"/>
</dbReference>
<dbReference type="GO" id="GO:0016132">
    <property type="term" value="P:brassinosteroid biosynthetic process"/>
    <property type="evidence" value="ECO:0000318"/>
    <property type="project" value="GO_Central"/>
</dbReference>
<keyword evidence="2" id="KW-0408">Iron</keyword>
<gene>
    <name evidence="3" type="ORF">HanXRQr2_Chr03g0130881</name>
</gene>
<dbReference type="InterPro" id="IPR001128">
    <property type="entry name" value="Cyt_P450"/>
</dbReference>
<accession>A0A9K3NXE7</accession>
<evidence type="ECO:0000313" key="3">
    <source>
        <dbReference type="EMBL" id="KAF5816126.1"/>
    </source>
</evidence>
<proteinExistence type="predicted"/>
<keyword evidence="1" id="KW-0479">Metal-binding</keyword>
<organism evidence="3 4">
    <name type="scientific">Helianthus annuus</name>
    <name type="common">Common sunflower</name>
    <dbReference type="NCBI Taxonomy" id="4232"/>
    <lineage>
        <taxon>Eukaryota</taxon>
        <taxon>Viridiplantae</taxon>
        <taxon>Streptophyta</taxon>
        <taxon>Embryophyta</taxon>
        <taxon>Tracheophyta</taxon>
        <taxon>Spermatophyta</taxon>
        <taxon>Magnoliopsida</taxon>
        <taxon>eudicotyledons</taxon>
        <taxon>Gunneridae</taxon>
        <taxon>Pentapetalae</taxon>
        <taxon>asterids</taxon>
        <taxon>campanulids</taxon>
        <taxon>Asterales</taxon>
        <taxon>Asteraceae</taxon>
        <taxon>Asteroideae</taxon>
        <taxon>Heliantheae alliance</taxon>
        <taxon>Heliantheae</taxon>
        <taxon>Helianthus</taxon>
    </lineage>
</organism>
<comment type="caution">
    <text evidence="3">The sequence shown here is derived from an EMBL/GenBank/DDBJ whole genome shotgun (WGS) entry which is preliminary data.</text>
</comment>
<dbReference type="PANTHER" id="PTHR24286:SF11">
    <property type="entry name" value="CYTOCHROME P450, FAMILY 87, SUBFAMILY A, POLYPEPTIDE 2"/>
    <property type="match status" value="1"/>
</dbReference>
<dbReference type="GO" id="GO:0004497">
    <property type="term" value="F:monooxygenase activity"/>
    <property type="evidence" value="ECO:0000318"/>
    <property type="project" value="GO_Central"/>
</dbReference>
<dbReference type="GO" id="GO:0020037">
    <property type="term" value="F:heme binding"/>
    <property type="evidence" value="ECO:0007669"/>
    <property type="project" value="InterPro"/>
</dbReference>
<reference evidence="3" key="1">
    <citation type="journal article" date="2017" name="Nature">
        <title>The sunflower genome provides insights into oil metabolism, flowering and Asterid evolution.</title>
        <authorList>
            <person name="Badouin H."/>
            <person name="Gouzy J."/>
            <person name="Grassa C.J."/>
            <person name="Murat F."/>
            <person name="Staton S.E."/>
            <person name="Cottret L."/>
            <person name="Lelandais-Briere C."/>
            <person name="Owens G.L."/>
            <person name="Carrere S."/>
            <person name="Mayjonade B."/>
            <person name="Legrand L."/>
            <person name="Gill N."/>
            <person name="Kane N.C."/>
            <person name="Bowers J.E."/>
            <person name="Hubner S."/>
            <person name="Bellec A."/>
            <person name="Berard A."/>
            <person name="Berges H."/>
            <person name="Blanchet N."/>
            <person name="Boniface M.C."/>
            <person name="Brunel D."/>
            <person name="Catrice O."/>
            <person name="Chaidir N."/>
            <person name="Claudel C."/>
            <person name="Donnadieu C."/>
            <person name="Faraut T."/>
            <person name="Fievet G."/>
            <person name="Helmstetter N."/>
            <person name="King M."/>
            <person name="Knapp S.J."/>
            <person name="Lai Z."/>
            <person name="Le Paslier M.C."/>
            <person name="Lippi Y."/>
            <person name="Lorenzon L."/>
            <person name="Mandel J.R."/>
            <person name="Marage G."/>
            <person name="Marchand G."/>
            <person name="Marquand E."/>
            <person name="Bret-Mestries E."/>
            <person name="Morien E."/>
            <person name="Nambeesan S."/>
            <person name="Nguyen T."/>
            <person name="Pegot-Espagnet P."/>
            <person name="Pouilly N."/>
            <person name="Raftis F."/>
            <person name="Sallet E."/>
            <person name="Schiex T."/>
            <person name="Thomas J."/>
            <person name="Vandecasteele C."/>
            <person name="Vares D."/>
            <person name="Vear F."/>
            <person name="Vautrin S."/>
            <person name="Crespi M."/>
            <person name="Mangin B."/>
            <person name="Burke J.M."/>
            <person name="Salse J."/>
            <person name="Munos S."/>
            <person name="Vincourt P."/>
            <person name="Rieseberg L.H."/>
            <person name="Langlade N.B."/>
        </authorList>
    </citation>
    <scope>NUCLEOTIDE SEQUENCE</scope>
    <source>
        <tissue evidence="3">Leaves</tissue>
    </source>
</reference>
<dbReference type="SUPFAM" id="SSF48264">
    <property type="entry name" value="Cytochrome P450"/>
    <property type="match status" value="1"/>
</dbReference>
<protein>
    <submittedName>
        <fullName evidence="3">Cytochrome P450</fullName>
    </submittedName>
</protein>
<dbReference type="EMBL" id="MNCJ02000318">
    <property type="protein sequence ID" value="KAF5816126.1"/>
    <property type="molecule type" value="Genomic_DNA"/>
</dbReference>
<dbReference type="AlphaFoldDB" id="A0A9K3NXE7"/>
<dbReference type="PANTHER" id="PTHR24286">
    <property type="entry name" value="CYTOCHROME P450 26"/>
    <property type="match status" value="1"/>
</dbReference>
<dbReference type="Gramene" id="mRNA:HanXRQr2_Chr03g0130881">
    <property type="protein sequence ID" value="mRNA:HanXRQr2_Chr03g0130881"/>
    <property type="gene ID" value="HanXRQr2_Chr03g0130881"/>
</dbReference>
<dbReference type="GO" id="GO:0016705">
    <property type="term" value="F:oxidoreductase activity, acting on paired donors, with incorporation or reduction of molecular oxygen"/>
    <property type="evidence" value="ECO:0007669"/>
    <property type="project" value="InterPro"/>
</dbReference>
<dbReference type="GO" id="GO:0005506">
    <property type="term" value="F:iron ion binding"/>
    <property type="evidence" value="ECO:0007669"/>
    <property type="project" value="InterPro"/>
</dbReference>
<dbReference type="Gene3D" id="1.10.630.10">
    <property type="entry name" value="Cytochrome P450"/>
    <property type="match status" value="2"/>
</dbReference>
<reference evidence="3" key="2">
    <citation type="submission" date="2020-06" db="EMBL/GenBank/DDBJ databases">
        <title>Helianthus annuus Genome sequencing and assembly Release 2.</title>
        <authorList>
            <person name="Gouzy J."/>
            <person name="Langlade N."/>
            <person name="Munos S."/>
        </authorList>
    </citation>
    <scope>NUCLEOTIDE SEQUENCE</scope>
    <source>
        <tissue evidence="3">Leaves</tissue>
    </source>
</reference>